<evidence type="ECO:0000313" key="9">
    <source>
        <dbReference type="EMBL" id="NKC33304.1"/>
    </source>
</evidence>
<dbReference type="PANTHER" id="PTHR43297:SF2">
    <property type="entry name" value="DIPEPTIDE TRANSPORT ATP-BINDING PROTEIN DPPD"/>
    <property type="match status" value="1"/>
</dbReference>
<comment type="similarity">
    <text evidence="2">Belongs to the ABC transporter superfamily.</text>
</comment>
<comment type="caution">
    <text evidence="9">The sequence shown here is derived from an EMBL/GenBank/DDBJ whole genome shotgun (WGS) entry which is preliminary data.</text>
</comment>
<reference evidence="9 10" key="1">
    <citation type="submission" date="2020-03" db="EMBL/GenBank/DDBJ databases">
        <title>Roseomonas selenitidurans sp. nov. isolated from urban soil.</title>
        <authorList>
            <person name="Liu H."/>
        </authorList>
    </citation>
    <scope>NUCLEOTIDE SEQUENCE [LARGE SCALE GENOMIC DNA]</scope>
    <source>
        <strain evidence="9 10">BU-1</strain>
    </source>
</reference>
<evidence type="ECO:0000256" key="6">
    <source>
        <dbReference type="ARBA" id="ARBA00022840"/>
    </source>
</evidence>
<dbReference type="CDD" id="cd03257">
    <property type="entry name" value="ABC_NikE_OppD_transporters"/>
    <property type="match status" value="1"/>
</dbReference>
<dbReference type="GO" id="GO:0005524">
    <property type="term" value="F:ATP binding"/>
    <property type="evidence" value="ECO:0007669"/>
    <property type="project" value="UniProtKB-KW"/>
</dbReference>
<evidence type="ECO:0000256" key="4">
    <source>
        <dbReference type="ARBA" id="ARBA00022475"/>
    </source>
</evidence>
<keyword evidence="6 9" id="KW-0067">ATP-binding</keyword>
<dbReference type="PROSITE" id="PS00211">
    <property type="entry name" value="ABC_TRANSPORTER_1"/>
    <property type="match status" value="1"/>
</dbReference>
<gene>
    <name evidence="9" type="ORF">HEQ75_20755</name>
</gene>
<dbReference type="Pfam" id="PF08352">
    <property type="entry name" value="oligo_HPY"/>
    <property type="match status" value="1"/>
</dbReference>
<dbReference type="SMART" id="SM00382">
    <property type="entry name" value="AAA"/>
    <property type="match status" value="1"/>
</dbReference>
<name>A0ABX1E7X4_9PROT</name>
<keyword evidence="4" id="KW-1003">Cell membrane</keyword>
<dbReference type="InterPro" id="IPR017871">
    <property type="entry name" value="ABC_transporter-like_CS"/>
</dbReference>
<dbReference type="InterPro" id="IPR027417">
    <property type="entry name" value="P-loop_NTPase"/>
</dbReference>
<keyword evidence="3" id="KW-0813">Transport</keyword>
<dbReference type="Proteomes" id="UP000787635">
    <property type="component" value="Unassembled WGS sequence"/>
</dbReference>
<dbReference type="InterPro" id="IPR013563">
    <property type="entry name" value="Oligopep_ABC_C"/>
</dbReference>
<evidence type="ECO:0000256" key="2">
    <source>
        <dbReference type="ARBA" id="ARBA00005417"/>
    </source>
</evidence>
<accession>A0ABX1E7X4</accession>
<dbReference type="RefSeq" id="WP_168034032.1">
    <property type="nucleotide sequence ID" value="NZ_JAAVNE010000042.1"/>
</dbReference>
<dbReference type="Pfam" id="PF00005">
    <property type="entry name" value="ABC_tran"/>
    <property type="match status" value="1"/>
</dbReference>
<sequence>MALLEIEALQTHFRTPDGINRAVDGVSFHVNAGETLAIVGESGCGKSVTAMSILRLIPEPPGKIAGAIRFNGRNLLEASDKEMRAIRGNEISMIFQEPMTSLNPVLTVGRQIGETLRLHQGLSAQAAEDRAVEMLNLVGIPEAKRRVREYPHQLSGGMRQRVMIAIALACNPKLLIADEPTTALDVTIQAQILDLMRDLKHRVGAAIVLITHDLGVVAEVAERVVVMYAGKKVEEAPVHALFNSPRHPYTQGLLGSVPKLGSSLTGEATRLAEIPGLVPSLKQKIPGCVFASRCPHATELCTAVAPALEEKALGHVAACHYALREGALAA</sequence>
<evidence type="ECO:0000256" key="3">
    <source>
        <dbReference type="ARBA" id="ARBA00022448"/>
    </source>
</evidence>
<dbReference type="InterPro" id="IPR003593">
    <property type="entry name" value="AAA+_ATPase"/>
</dbReference>
<dbReference type="Gene3D" id="3.40.50.300">
    <property type="entry name" value="P-loop containing nucleotide triphosphate hydrolases"/>
    <property type="match status" value="1"/>
</dbReference>
<dbReference type="EMBL" id="JAAVNE010000042">
    <property type="protein sequence ID" value="NKC33304.1"/>
    <property type="molecule type" value="Genomic_DNA"/>
</dbReference>
<dbReference type="PROSITE" id="PS50893">
    <property type="entry name" value="ABC_TRANSPORTER_2"/>
    <property type="match status" value="1"/>
</dbReference>
<evidence type="ECO:0000256" key="5">
    <source>
        <dbReference type="ARBA" id="ARBA00022741"/>
    </source>
</evidence>
<keyword evidence="5" id="KW-0547">Nucleotide-binding</keyword>
<evidence type="ECO:0000259" key="8">
    <source>
        <dbReference type="PROSITE" id="PS50893"/>
    </source>
</evidence>
<organism evidence="9 10">
    <name type="scientific">Falsiroseomonas selenitidurans</name>
    <dbReference type="NCBI Taxonomy" id="2716335"/>
    <lineage>
        <taxon>Bacteria</taxon>
        <taxon>Pseudomonadati</taxon>
        <taxon>Pseudomonadota</taxon>
        <taxon>Alphaproteobacteria</taxon>
        <taxon>Acetobacterales</taxon>
        <taxon>Roseomonadaceae</taxon>
        <taxon>Falsiroseomonas</taxon>
    </lineage>
</organism>
<dbReference type="InterPro" id="IPR003439">
    <property type="entry name" value="ABC_transporter-like_ATP-bd"/>
</dbReference>
<dbReference type="NCBIfam" id="TIGR01727">
    <property type="entry name" value="oligo_HPY"/>
    <property type="match status" value="1"/>
</dbReference>
<evidence type="ECO:0000256" key="1">
    <source>
        <dbReference type="ARBA" id="ARBA00004417"/>
    </source>
</evidence>
<protein>
    <submittedName>
        <fullName evidence="9">ABC transporter ATP-binding protein</fullName>
    </submittedName>
</protein>
<proteinExistence type="inferred from homology"/>
<dbReference type="PANTHER" id="PTHR43297">
    <property type="entry name" value="OLIGOPEPTIDE TRANSPORT ATP-BINDING PROTEIN APPD"/>
    <property type="match status" value="1"/>
</dbReference>
<dbReference type="SUPFAM" id="SSF52540">
    <property type="entry name" value="P-loop containing nucleoside triphosphate hydrolases"/>
    <property type="match status" value="1"/>
</dbReference>
<comment type="subcellular location">
    <subcellularLocation>
        <location evidence="1">Cell inner membrane</location>
        <topology evidence="1">Peripheral membrane protein</topology>
    </subcellularLocation>
</comment>
<evidence type="ECO:0000313" key="10">
    <source>
        <dbReference type="Proteomes" id="UP000787635"/>
    </source>
</evidence>
<evidence type="ECO:0000256" key="7">
    <source>
        <dbReference type="ARBA" id="ARBA00023136"/>
    </source>
</evidence>
<keyword evidence="7" id="KW-0472">Membrane</keyword>
<keyword evidence="10" id="KW-1185">Reference proteome</keyword>
<feature type="domain" description="ABC transporter" evidence="8">
    <location>
        <begin position="4"/>
        <end position="254"/>
    </location>
</feature>
<dbReference type="InterPro" id="IPR050388">
    <property type="entry name" value="ABC_Ni/Peptide_Import"/>
</dbReference>